<keyword evidence="1" id="KW-0812">Transmembrane</keyword>
<dbReference type="Proteomes" id="UP001207930">
    <property type="component" value="Unassembled WGS sequence"/>
</dbReference>
<dbReference type="EMBL" id="JAPDDS010000002">
    <property type="protein sequence ID" value="MCW1884004.1"/>
    <property type="molecule type" value="Genomic_DNA"/>
</dbReference>
<evidence type="ECO:0000256" key="1">
    <source>
        <dbReference type="SAM" id="Phobius"/>
    </source>
</evidence>
<evidence type="ECO:0000313" key="2">
    <source>
        <dbReference type="EMBL" id="MCW1884004.1"/>
    </source>
</evidence>
<comment type="caution">
    <text evidence="2">The sequence shown here is derived from an EMBL/GenBank/DDBJ whole genome shotgun (WGS) entry which is preliminary data.</text>
</comment>
<organism evidence="2 3">
    <name type="scientific">Luteolibacter flavescens</name>
    <dbReference type="NCBI Taxonomy" id="1859460"/>
    <lineage>
        <taxon>Bacteria</taxon>
        <taxon>Pseudomonadati</taxon>
        <taxon>Verrucomicrobiota</taxon>
        <taxon>Verrucomicrobiia</taxon>
        <taxon>Verrucomicrobiales</taxon>
        <taxon>Verrucomicrobiaceae</taxon>
        <taxon>Luteolibacter</taxon>
    </lineage>
</organism>
<feature type="transmembrane region" description="Helical" evidence="1">
    <location>
        <begin position="27"/>
        <end position="46"/>
    </location>
</feature>
<dbReference type="RefSeq" id="WP_264499963.1">
    <property type="nucleotide sequence ID" value="NZ_JAPDDS010000002.1"/>
</dbReference>
<accession>A0ABT3FKA3</accession>
<proteinExistence type="predicted"/>
<sequence>MLDLLLLAAQVAPSHDSHVSGDFTLKLVGGIFSGIGVLFAAVWAAYRKGQSSPTTETTIKAPVPVVTVQSATVWARQDELAALRADVEELKGDMDHKLDRLLAGQAEERKTARDALGKVHGRADKNAESLAELRGEVKQMSTNLERLLVLATQPKGRGTNS</sequence>
<protein>
    <recommendedName>
        <fullName evidence="4">Chemotaxis protein</fullName>
    </recommendedName>
</protein>
<name>A0ABT3FKA3_9BACT</name>
<keyword evidence="1" id="KW-1133">Transmembrane helix</keyword>
<reference evidence="2 3" key="1">
    <citation type="submission" date="2022-10" db="EMBL/GenBank/DDBJ databases">
        <title>Luteolibacter flavescens strain MCCC 1K03193, whole genome shotgun sequencing project.</title>
        <authorList>
            <person name="Zhao G."/>
            <person name="Shen L."/>
        </authorList>
    </citation>
    <scope>NUCLEOTIDE SEQUENCE [LARGE SCALE GENOMIC DNA]</scope>
    <source>
        <strain evidence="2 3">MCCC 1K03193</strain>
    </source>
</reference>
<keyword evidence="3" id="KW-1185">Reference proteome</keyword>
<gene>
    <name evidence="2" type="ORF">OKA04_04640</name>
</gene>
<evidence type="ECO:0008006" key="4">
    <source>
        <dbReference type="Google" id="ProtNLM"/>
    </source>
</evidence>
<evidence type="ECO:0000313" key="3">
    <source>
        <dbReference type="Proteomes" id="UP001207930"/>
    </source>
</evidence>
<keyword evidence="1" id="KW-0472">Membrane</keyword>